<dbReference type="Gene3D" id="1.10.10.10">
    <property type="entry name" value="Winged helix-like DNA-binding domain superfamily/Winged helix DNA-binding domain"/>
    <property type="match status" value="1"/>
</dbReference>
<dbReference type="EMBL" id="VJXR01000018">
    <property type="protein sequence ID" value="TRW45740.1"/>
    <property type="molecule type" value="Genomic_DNA"/>
</dbReference>
<dbReference type="AlphaFoldDB" id="A0A552WSD4"/>
<proteinExistence type="predicted"/>
<dbReference type="CDD" id="cd00090">
    <property type="entry name" value="HTH_ARSR"/>
    <property type="match status" value="1"/>
</dbReference>
<organism evidence="5 6">
    <name type="scientific">Georgenia yuyongxinii</name>
    <dbReference type="NCBI Taxonomy" id="2589797"/>
    <lineage>
        <taxon>Bacteria</taxon>
        <taxon>Bacillati</taxon>
        <taxon>Actinomycetota</taxon>
        <taxon>Actinomycetes</taxon>
        <taxon>Micrococcales</taxon>
        <taxon>Bogoriellaceae</taxon>
        <taxon>Georgenia</taxon>
    </lineage>
</organism>
<gene>
    <name evidence="5" type="ORF">FJ693_08165</name>
</gene>
<dbReference type="Proteomes" id="UP000318693">
    <property type="component" value="Unassembled WGS sequence"/>
</dbReference>
<evidence type="ECO:0000313" key="5">
    <source>
        <dbReference type="EMBL" id="TRW45740.1"/>
    </source>
</evidence>
<dbReference type="RefSeq" id="WP_143418039.1">
    <property type="nucleotide sequence ID" value="NZ_VJXR01000018.1"/>
</dbReference>
<dbReference type="InterPro" id="IPR002577">
    <property type="entry name" value="HTH_HxlR"/>
</dbReference>
<dbReference type="GO" id="GO:0003677">
    <property type="term" value="F:DNA binding"/>
    <property type="evidence" value="ECO:0007669"/>
    <property type="project" value="UniProtKB-KW"/>
</dbReference>
<keyword evidence="6" id="KW-1185">Reference proteome</keyword>
<dbReference type="InterPro" id="IPR011991">
    <property type="entry name" value="ArsR-like_HTH"/>
</dbReference>
<keyword evidence="3" id="KW-0804">Transcription</keyword>
<feature type="domain" description="HTH hxlR-type" evidence="4">
    <location>
        <begin position="8"/>
        <end position="105"/>
    </location>
</feature>
<dbReference type="SUPFAM" id="SSF55718">
    <property type="entry name" value="SCP-like"/>
    <property type="match status" value="1"/>
</dbReference>
<sequence length="233" mass="26389">MRSYGQYCPVARAAEVLGDRWTVLIVRELTFGVDRFNELQRCLPGISRSVLAERLRHLERLGLIERTEHLTAPHVTYSLTPAGQDLRPVLRSLGEWAARWAFGDPDPRELDPDLLMRWISRHVAAADLPARRVVLEFQVTARRPRRYWLLLESAEVSLCLRDPGFDTDVTVTAEVGALYDVYLGRRTLRAVMRDDLVTLTGPLPLVRAFPQWFTWSDFAPTIAAAGRAVGRGA</sequence>
<evidence type="ECO:0000259" key="4">
    <source>
        <dbReference type="PROSITE" id="PS51118"/>
    </source>
</evidence>
<dbReference type="InterPro" id="IPR036388">
    <property type="entry name" value="WH-like_DNA-bd_sf"/>
</dbReference>
<dbReference type="SUPFAM" id="SSF46785">
    <property type="entry name" value="Winged helix' DNA-binding domain"/>
    <property type="match status" value="1"/>
</dbReference>
<name>A0A552WSD4_9MICO</name>
<dbReference type="PANTHER" id="PTHR33204">
    <property type="entry name" value="TRANSCRIPTIONAL REGULATOR, MARR FAMILY"/>
    <property type="match status" value="1"/>
</dbReference>
<dbReference type="InterPro" id="IPR036390">
    <property type="entry name" value="WH_DNA-bd_sf"/>
</dbReference>
<dbReference type="PROSITE" id="PS51118">
    <property type="entry name" value="HTH_HXLR"/>
    <property type="match status" value="1"/>
</dbReference>
<evidence type="ECO:0000256" key="1">
    <source>
        <dbReference type="ARBA" id="ARBA00023015"/>
    </source>
</evidence>
<dbReference type="Pfam" id="PF01638">
    <property type="entry name" value="HxlR"/>
    <property type="match status" value="1"/>
</dbReference>
<comment type="caution">
    <text evidence="5">The sequence shown here is derived from an EMBL/GenBank/DDBJ whole genome shotgun (WGS) entry which is preliminary data.</text>
</comment>
<keyword evidence="1" id="KW-0805">Transcription regulation</keyword>
<evidence type="ECO:0000256" key="3">
    <source>
        <dbReference type="ARBA" id="ARBA00023163"/>
    </source>
</evidence>
<accession>A0A552WSD4</accession>
<keyword evidence="2" id="KW-0238">DNA-binding</keyword>
<protein>
    <submittedName>
        <fullName evidence="5">Helix-turn-helix transcriptional regulator</fullName>
    </submittedName>
</protein>
<dbReference type="InterPro" id="IPR036527">
    <property type="entry name" value="SCP2_sterol-bd_dom_sf"/>
</dbReference>
<reference evidence="5 6" key="1">
    <citation type="submission" date="2019-07" db="EMBL/GenBank/DDBJ databases">
        <title>Georgenia wutianyii sp. nov. and Georgenia *** sp. nov. isolated from plateau pika (Ochotona curzoniae) in the Qinghai-Tibet plateau of China.</title>
        <authorList>
            <person name="Tian Z."/>
        </authorList>
    </citation>
    <scope>NUCLEOTIDE SEQUENCE [LARGE SCALE GENOMIC DNA]</scope>
    <source>
        <strain evidence="5 6">Z446</strain>
    </source>
</reference>
<dbReference type="PANTHER" id="PTHR33204:SF18">
    <property type="entry name" value="TRANSCRIPTIONAL REGULATORY PROTEIN"/>
    <property type="match status" value="1"/>
</dbReference>
<evidence type="ECO:0000313" key="6">
    <source>
        <dbReference type="Proteomes" id="UP000318693"/>
    </source>
</evidence>
<evidence type="ECO:0000256" key="2">
    <source>
        <dbReference type="ARBA" id="ARBA00023125"/>
    </source>
</evidence>